<evidence type="ECO:0000256" key="1">
    <source>
        <dbReference type="SAM" id="SignalP"/>
    </source>
</evidence>
<organism evidence="2 3">
    <name type="scientific">Triparma laevis f. inornata</name>
    <dbReference type="NCBI Taxonomy" id="1714386"/>
    <lineage>
        <taxon>Eukaryota</taxon>
        <taxon>Sar</taxon>
        <taxon>Stramenopiles</taxon>
        <taxon>Ochrophyta</taxon>
        <taxon>Bolidophyceae</taxon>
        <taxon>Parmales</taxon>
        <taxon>Triparmaceae</taxon>
        <taxon>Triparma</taxon>
    </lineage>
</organism>
<dbReference type="Proteomes" id="UP001162640">
    <property type="component" value="Unassembled WGS sequence"/>
</dbReference>
<dbReference type="EMBL" id="BLQM01000058">
    <property type="protein sequence ID" value="GMH57565.1"/>
    <property type="molecule type" value="Genomic_DNA"/>
</dbReference>
<feature type="chain" id="PRO_5040899877" evidence="1">
    <location>
        <begin position="22"/>
        <end position="382"/>
    </location>
</feature>
<dbReference type="AlphaFoldDB" id="A0A9W6ZX94"/>
<proteinExistence type="predicted"/>
<dbReference type="Pfam" id="PF12576">
    <property type="entry name" value="DUF3754"/>
    <property type="match status" value="1"/>
</dbReference>
<protein>
    <submittedName>
        <fullName evidence="2">Uncharacterized protein</fullName>
    </submittedName>
</protein>
<comment type="caution">
    <text evidence="2">The sequence shown here is derived from an EMBL/GenBank/DDBJ whole genome shotgun (WGS) entry which is preliminary data.</text>
</comment>
<dbReference type="PANTHER" id="PTHR33645">
    <property type="entry name" value="AMINOPEPTIDASE (DUF3754)"/>
    <property type="match status" value="1"/>
</dbReference>
<dbReference type="PANTHER" id="PTHR33645:SF2">
    <property type="entry name" value="FAMILY PROTEIN, PUTATIVE (DUF3754)-RELATED"/>
    <property type="match status" value="1"/>
</dbReference>
<dbReference type="InterPro" id="IPR022227">
    <property type="entry name" value="DUF3754"/>
</dbReference>
<feature type="signal peptide" evidence="1">
    <location>
        <begin position="1"/>
        <end position="21"/>
    </location>
</feature>
<keyword evidence="1" id="KW-0732">Signal</keyword>
<reference evidence="3" key="1">
    <citation type="journal article" date="2023" name="Commun. Biol.">
        <title>Genome analysis of Parmales, the sister group of diatoms, reveals the evolutionary specialization of diatoms from phago-mixotrophs to photoautotrophs.</title>
        <authorList>
            <person name="Ban H."/>
            <person name="Sato S."/>
            <person name="Yoshikawa S."/>
            <person name="Yamada K."/>
            <person name="Nakamura Y."/>
            <person name="Ichinomiya M."/>
            <person name="Sato N."/>
            <person name="Blanc-Mathieu R."/>
            <person name="Endo H."/>
            <person name="Kuwata A."/>
            <person name="Ogata H."/>
        </authorList>
    </citation>
    <scope>NUCLEOTIDE SEQUENCE [LARGE SCALE GENOMIC DNA]</scope>
</reference>
<accession>A0A9W6ZX94</accession>
<evidence type="ECO:0000313" key="2">
    <source>
        <dbReference type="EMBL" id="GMH57565.1"/>
    </source>
</evidence>
<sequence>MFDRTLCVAFTLLVLLPLSKCILLPRGLKLPDVPEGAKAFVDKLDLLYKTQSTTSPTPPPTLTSLTSLLNSSLYTPIPPPSPCHDTLLPLPLQPTYSGLLSLPGADPTLFNGKPSSPPISSPIIFNSTSTPTITANRTTLRSIYSTDSWGGFKLRLLKNLFTKTKLVEPTYEEVVVLWCPSPKKPSKRSFFRRKPSVKKLLRKPKTPTPLPSPQIRIFQNVPLTSLPSTLPSYTLRYKTSDSFRLDIISLLTFFPLLLKLTSLKYKKTLAILTVIWFIRSFLRYNNIRRVYRLALTQFLERTTLFTDEKSFKYLTEVHDEIRAVYSGIVADWLMKGYDLEEDIVERGLEELRGIGVVDRVKGEWEDVGEGIEKAWGDIIKKV</sequence>
<gene>
    <name evidence="2" type="ORF">TL16_g02417</name>
</gene>
<evidence type="ECO:0000313" key="3">
    <source>
        <dbReference type="Proteomes" id="UP001162640"/>
    </source>
</evidence>
<name>A0A9W6ZX94_9STRA</name>